<proteinExistence type="predicted"/>
<comment type="caution">
    <text evidence="2">The sequence shown here is derived from an EMBL/GenBank/DDBJ whole genome shotgun (WGS) entry which is preliminary data.</text>
</comment>
<gene>
    <name evidence="2" type="ORF">O181_018146</name>
</gene>
<protein>
    <submittedName>
        <fullName evidence="2">Uncharacterized protein</fullName>
    </submittedName>
</protein>
<feature type="compositionally biased region" description="Polar residues" evidence="1">
    <location>
        <begin position="80"/>
        <end position="96"/>
    </location>
</feature>
<evidence type="ECO:0000256" key="1">
    <source>
        <dbReference type="SAM" id="MobiDB-lite"/>
    </source>
</evidence>
<evidence type="ECO:0000313" key="2">
    <source>
        <dbReference type="EMBL" id="MBW0478431.1"/>
    </source>
</evidence>
<feature type="region of interest" description="Disordered" evidence="1">
    <location>
        <begin position="24"/>
        <end position="96"/>
    </location>
</feature>
<accession>A0A9Q3C917</accession>
<name>A0A9Q3C917_9BASI</name>
<keyword evidence="3" id="KW-1185">Reference proteome</keyword>
<dbReference type="AlphaFoldDB" id="A0A9Q3C917"/>
<dbReference type="EMBL" id="AVOT02005184">
    <property type="protein sequence ID" value="MBW0478431.1"/>
    <property type="molecule type" value="Genomic_DNA"/>
</dbReference>
<reference evidence="2" key="1">
    <citation type="submission" date="2021-03" db="EMBL/GenBank/DDBJ databases">
        <title>Draft genome sequence of rust myrtle Austropuccinia psidii MF-1, a brazilian biotype.</title>
        <authorList>
            <person name="Quecine M.C."/>
            <person name="Pachon D.M.R."/>
            <person name="Bonatelli M.L."/>
            <person name="Correr F.H."/>
            <person name="Franceschini L.M."/>
            <person name="Leite T.F."/>
            <person name="Margarido G.R.A."/>
            <person name="Almeida C.A."/>
            <person name="Ferrarezi J.A."/>
            <person name="Labate C.A."/>
        </authorList>
    </citation>
    <scope>NUCLEOTIDE SEQUENCE</scope>
    <source>
        <strain evidence="2">MF-1</strain>
    </source>
</reference>
<organism evidence="2 3">
    <name type="scientific">Austropuccinia psidii MF-1</name>
    <dbReference type="NCBI Taxonomy" id="1389203"/>
    <lineage>
        <taxon>Eukaryota</taxon>
        <taxon>Fungi</taxon>
        <taxon>Dikarya</taxon>
        <taxon>Basidiomycota</taxon>
        <taxon>Pucciniomycotina</taxon>
        <taxon>Pucciniomycetes</taxon>
        <taxon>Pucciniales</taxon>
        <taxon>Sphaerophragmiaceae</taxon>
        <taxon>Austropuccinia</taxon>
    </lineage>
</organism>
<evidence type="ECO:0000313" key="3">
    <source>
        <dbReference type="Proteomes" id="UP000765509"/>
    </source>
</evidence>
<sequence>MAIQHLSPARQTRYRSRAQAVLIPMPRASLDGTEAVPQLRDHLHWGPNMEGEAPSKKEGNSVEEENSESTEAAPAPVEASQGTEGPTLAQPNHPVSYQSESSFLAIMQQMTHIMDNL</sequence>
<dbReference type="Proteomes" id="UP000765509">
    <property type="component" value="Unassembled WGS sequence"/>
</dbReference>